<dbReference type="AlphaFoldDB" id="R7U8Q1"/>
<evidence type="ECO:0008006" key="5">
    <source>
        <dbReference type="Google" id="ProtNLM"/>
    </source>
</evidence>
<evidence type="ECO:0000313" key="2">
    <source>
        <dbReference type="EMBL" id="ELU00077.1"/>
    </source>
</evidence>
<organism evidence="2">
    <name type="scientific">Capitella teleta</name>
    <name type="common">Polychaete worm</name>
    <dbReference type="NCBI Taxonomy" id="283909"/>
    <lineage>
        <taxon>Eukaryota</taxon>
        <taxon>Metazoa</taxon>
        <taxon>Spiralia</taxon>
        <taxon>Lophotrochozoa</taxon>
        <taxon>Annelida</taxon>
        <taxon>Polychaeta</taxon>
        <taxon>Sedentaria</taxon>
        <taxon>Scolecida</taxon>
        <taxon>Capitellidae</taxon>
        <taxon>Capitella</taxon>
    </lineage>
</organism>
<dbReference type="OrthoDB" id="549905at2759"/>
<evidence type="ECO:0000313" key="3">
    <source>
        <dbReference type="EnsemblMetazoa" id="CapteP126088"/>
    </source>
</evidence>
<dbReference type="STRING" id="283909.R7U8Q1"/>
<proteinExistence type="inferred from homology"/>
<dbReference type="OMA" id="FHEYESL"/>
<dbReference type="HOGENOM" id="CLU_027230_1_0_1"/>
<sequence>MSVSVDLFNCSVSCWDSLSVKAHKAVVFIDTVSAECLHWHGGAQLLFNAGALAVKEFSAFENGLPDQKRAMFIVSGGLVDTTRVILQNIIEASSFEQILLVTSLNPAMHTVVEYGPGESDEGKAFNFYRQLISEWSEDRASVNFMYLPLVVAPVVPNLFFLPEHQDLFPLLPNELHSLFITNQNQARPPMSVTDVGYEHLPKMLQLKFKLLVCSLNSMLEVLKISEDVYCLGQTSRMVANELAGLSWARSRRKTCETRASLLIVDRTLDVASAVGHHGETVLDKILSTLGKLPEHNCDVAVEMASLCKVTCNPDFGVIVPGCLSHSDDGASTSLLATMATTKFKECLMEMNRQLVEAANREKLPIKLGRMNKITVDTLNSHVAHFQGKISAIRRNSGLLQLVLATIQAVKSPKSTIHDSLFGIEKGLLQVLGDDSGRSICVICYSSIFELMCNFRLYSVEDILVLLVYVYSLAGPDCYADKEEENFLKNSWVSVFFSQGNSIIRILIFFLGDDLNGSQLEHVLEDLFTKLNSLSSARDELKQYSSSFEAGSMTSQASLKPLLKQVITDVLDPSKPELIDIENRSSGLKDLLKSGFGLFRAARKPRPSDHPVLVIFVLGGITPTEVKQVRDISSKFNSHQV</sequence>
<reference evidence="3" key="3">
    <citation type="submission" date="2015-06" db="UniProtKB">
        <authorList>
            <consortium name="EnsemblMetazoa"/>
        </authorList>
    </citation>
    <scope>IDENTIFICATION</scope>
</reference>
<dbReference type="EnsemblMetazoa" id="CapteT126088">
    <property type="protein sequence ID" value="CapteP126088"/>
    <property type="gene ID" value="CapteG126088"/>
</dbReference>
<dbReference type="Proteomes" id="UP000014760">
    <property type="component" value="Unassembled WGS sequence"/>
</dbReference>
<keyword evidence="4" id="KW-1185">Reference proteome</keyword>
<protein>
    <recommendedName>
        <fullName evidence="5">Sec1 family domain-containing protein 2</fullName>
    </recommendedName>
</protein>
<dbReference type="EMBL" id="AMQN01009782">
    <property type="status" value="NOT_ANNOTATED_CDS"/>
    <property type="molecule type" value="Genomic_DNA"/>
</dbReference>
<dbReference type="InterPro" id="IPR036045">
    <property type="entry name" value="Sec1-like_sf"/>
</dbReference>
<dbReference type="GO" id="GO:0016192">
    <property type="term" value="P:vesicle-mediated transport"/>
    <property type="evidence" value="ECO:0007669"/>
    <property type="project" value="InterPro"/>
</dbReference>
<reference evidence="4" key="1">
    <citation type="submission" date="2012-12" db="EMBL/GenBank/DDBJ databases">
        <authorList>
            <person name="Hellsten U."/>
            <person name="Grimwood J."/>
            <person name="Chapman J.A."/>
            <person name="Shapiro H."/>
            <person name="Aerts A."/>
            <person name="Otillar R.P."/>
            <person name="Terry A.Y."/>
            <person name="Boore J.L."/>
            <person name="Simakov O."/>
            <person name="Marletaz F."/>
            <person name="Cho S.-J."/>
            <person name="Edsinger-Gonzales E."/>
            <person name="Havlak P."/>
            <person name="Kuo D.-H."/>
            <person name="Larsson T."/>
            <person name="Lv J."/>
            <person name="Arendt D."/>
            <person name="Savage R."/>
            <person name="Osoegawa K."/>
            <person name="de Jong P."/>
            <person name="Lindberg D.R."/>
            <person name="Seaver E.C."/>
            <person name="Weisblat D.A."/>
            <person name="Putnam N.H."/>
            <person name="Grigoriev I.V."/>
            <person name="Rokhsar D.S."/>
        </authorList>
    </citation>
    <scope>NUCLEOTIDE SEQUENCE</scope>
    <source>
        <strain evidence="4">I ESC-2004</strain>
    </source>
</reference>
<evidence type="ECO:0000256" key="1">
    <source>
        <dbReference type="ARBA" id="ARBA00009884"/>
    </source>
</evidence>
<reference evidence="2 4" key="2">
    <citation type="journal article" date="2013" name="Nature">
        <title>Insights into bilaterian evolution from three spiralian genomes.</title>
        <authorList>
            <person name="Simakov O."/>
            <person name="Marletaz F."/>
            <person name="Cho S.J."/>
            <person name="Edsinger-Gonzales E."/>
            <person name="Havlak P."/>
            <person name="Hellsten U."/>
            <person name="Kuo D.H."/>
            <person name="Larsson T."/>
            <person name="Lv J."/>
            <person name="Arendt D."/>
            <person name="Savage R."/>
            <person name="Osoegawa K."/>
            <person name="de Jong P."/>
            <person name="Grimwood J."/>
            <person name="Chapman J.A."/>
            <person name="Shapiro H."/>
            <person name="Aerts A."/>
            <person name="Otillar R.P."/>
            <person name="Terry A.Y."/>
            <person name="Boore J.L."/>
            <person name="Grigoriev I.V."/>
            <person name="Lindberg D.R."/>
            <person name="Seaver E.C."/>
            <person name="Weisblat D.A."/>
            <person name="Putnam N.H."/>
            <person name="Rokhsar D.S."/>
        </authorList>
    </citation>
    <scope>NUCLEOTIDE SEQUENCE</scope>
    <source>
        <strain evidence="2 4">I ESC-2004</strain>
    </source>
</reference>
<dbReference type="EMBL" id="KB306204">
    <property type="protein sequence ID" value="ELU00077.1"/>
    <property type="molecule type" value="Genomic_DNA"/>
</dbReference>
<gene>
    <name evidence="2" type="ORF">CAPTEDRAFT_126088</name>
</gene>
<evidence type="ECO:0000313" key="4">
    <source>
        <dbReference type="Proteomes" id="UP000014760"/>
    </source>
</evidence>
<name>R7U8Q1_CAPTE</name>
<dbReference type="SUPFAM" id="SSF56815">
    <property type="entry name" value="Sec1/munc18-like (SM) proteins"/>
    <property type="match status" value="1"/>
</dbReference>
<dbReference type="PANTHER" id="PTHR11679">
    <property type="entry name" value="VESICLE PROTEIN SORTING-ASSOCIATED"/>
    <property type="match status" value="1"/>
</dbReference>
<dbReference type="InterPro" id="IPR001619">
    <property type="entry name" value="Sec1-like"/>
</dbReference>
<comment type="similarity">
    <text evidence="1">Belongs to the STXBP/unc-18/SEC1 family.</text>
</comment>
<accession>R7U8Q1</accession>